<evidence type="ECO:0000313" key="2">
    <source>
        <dbReference type="EMBL" id="AHC25382.1"/>
    </source>
</evidence>
<dbReference type="GeneID" id="43450336"/>
<evidence type="ECO:0000313" key="3">
    <source>
        <dbReference type="Proteomes" id="UP000018763"/>
    </source>
</evidence>
<organism evidence="2 3">
    <name type="scientific">Mycolicibacterium neoaurum VKM Ac-1815D</name>
    <dbReference type="NCBI Taxonomy" id="700508"/>
    <lineage>
        <taxon>Bacteria</taxon>
        <taxon>Bacillati</taxon>
        <taxon>Actinomycetota</taxon>
        <taxon>Actinomycetes</taxon>
        <taxon>Mycobacteriales</taxon>
        <taxon>Mycobacteriaceae</taxon>
        <taxon>Mycolicibacterium</taxon>
    </lineage>
</organism>
<sequence length="124" mass="12996">MSVLVQIGLFELAFGALLGWAVAGNLLAPEMMKRVGIVSPRRIMQAHLDYIMMGVILIAVGLAVPQLAAWIATLVVLGTLLNPTLFLPMAFNEKVTSTTVFKAVSLVSFVATSVGLVGAAVSAL</sequence>
<keyword evidence="1" id="KW-0812">Transmembrane</keyword>
<feature type="transmembrane region" description="Helical" evidence="1">
    <location>
        <begin position="70"/>
        <end position="91"/>
    </location>
</feature>
<dbReference type="RefSeq" id="WP_023985685.1">
    <property type="nucleotide sequence ID" value="NC_023036.2"/>
</dbReference>
<accession>V5XBI5</accession>
<protein>
    <submittedName>
        <fullName evidence="2">Uncharacterized protein</fullName>
    </submittedName>
</protein>
<feature type="transmembrane region" description="Helical" evidence="1">
    <location>
        <begin position="6"/>
        <end position="28"/>
    </location>
</feature>
<proteinExistence type="predicted"/>
<keyword evidence="1" id="KW-1133">Transmembrane helix</keyword>
<dbReference type="KEGG" id="mne:D174_12665"/>
<keyword evidence="1" id="KW-0472">Membrane</keyword>
<feature type="transmembrane region" description="Helical" evidence="1">
    <location>
        <begin position="48"/>
        <end position="64"/>
    </location>
</feature>
<dbReference type="Proteomes" id="UP000018763">
    <property type="component" value="Chromosome"/>
</dbReference>
<keyword evidence="3" id="KW-1185">Reference proteome</keyword>
<dbReference type="eggNOG" id="ENOG503461R">
    <property type="taxonomic scope" value="Bacteria"/>
</dbReference>
<gene>
    <name evidence="2" type="ORF">D174_12665</name>
</gene>
<evidence type="ECO:0000256" key="1">
    <source>
        <dbReference type="SAM" id="Phobius"/>
    </source>
</evidence>
<feature type="transmembrane region" description="Helical" evidence="1">
    <location>
        <begin position="103"/>
        <end position="123"/>
    </location>
</feature>
<dbReference type="AlphaFoldDB" id="V5XBI5"/>
<dbReference type="EMBL" id="CP006936">
    <property type="protein sequence ID" value="AHC25382.1"/>
    <property type="molecule type" value="Genomic_DNA"/>
</dbReference>
<dbReference type="HOGENOM" id="CLU_155203_0_0_11"/>
<name>V5XBI5_MYCNE</name>
<reference evidence="2 3" key="1">
    <citation type="journal article" date="2014" name="Genome Announc.">
        <title>Complete Genome Sequence of Sterol-Transforming Mycobacterium neoaurum Strain VKM Ac-1815D.</title>
        <authorList>
            <person name="Shtratnikova V.Y."/>
            <person name="Bragin E.Y."/>
            <person name="Dovbnya D.V."/>
            <person name="Pekov Y.A."/>
            <person name="Schelkunov M.I."/>
            <person name="Strizhov N."/>
            <person name="Ivashina T.V."/>
            <person name="Ashapkin V.V."/>
            <person name="Donova M.V."/>
        </authorList>
    </citation>
    <scope>NUCLEOTIDE SEQUENCE [LARGE SCALE GENOMIC DNA]</scope>
    <source>
        <strain evidence="2 3">VKM Ac-1815D</strain>
    </source>
</reference>